<protein>
    <submittedName>
        <fullName evidence="3">Phage shock protein PspC (Stress-responsive transcriptional regulator)</fullName>
    </submittedName>
</protein>
<evidence type="ECO:0000313" key="4">
    <source>
        <dbReference type="Proteomes" id="UP001230145"/>
    </source>
</evidence>
<dbReference type="Pfam" id="PF04024">
    <property type="entry name" value="PspC"/>
    <property type="match status" value="1"/>
</dbReference>
<dbReference type="RefSeq" id="WP_307634731.1">
    <property type="nucleotide sequence ID" value="NZ_JAUSQL010000001.1"/>
</dbReference>
<organism evidence="3 4">
    <name type="scientific">Trueperella abortisuis</name>
    <dbReference type="NCBI Taxonomy" id="445930"/>
    <lineage>
        <taxon>Bacteria</taxon>
        <taxon>Bacillati</taxon>
        <taxon>Actinomycetota</taxon>
        <taxon>Actinomycetes</taxon>
        <taxon>Actinomycetales</taxon>
        <taxon>Actinomycetaceae</taxon>
        <taxon>Trueperella</taxon>
    </lineage>
</organism>
<dbReference type="Proteomes" id="UP001230145">
    <property type="component" value="Unassembled WGS sequence"/>
</dbReference>
<sequence length="481" mass="51236">MDLFDSLRSQPLRRTPDRLAGGVCAGLAHRWGISPILVRMGLIVLVPFGGLGFLLYGLGWLLLPDYDTEDIVADGALRSPDAAFAASVILILVGAVMFMPFVAIWGNFIAHRTPATLPVVGLVLLAGVFWVFWRGRSTQPPYGPARPGPAGYGAAQPGPAYSQPAPFSATQGEGATHATAPYDTVQYATTQDETASYHTAQHGPTPYTTAQYEFDPDAEAALKSAPEFSAPRPTKAPKVKKPALSGRAISLILATALVATAIALIAVPGRFAAVLMALSVGLAVVAVGVMYAGVRGLRATWLTALTWLLGLPTAAMLALALIMPTHMITSPKLVLASSRAYDGPSFFSVAGATFKTDTATPHTYSVDTFIHADNPYTFRESDPVIIEVTRREGSYGTSYANLNGWQAWEVEVDGKRWQEPANPTVQYSDGRWWASLPVNEGKTLRIFSPAAVANPEDATTIKITYSYGTVLVGSLPAKEGN</sequence>
<comment type="caution">
    <text evidence="3">The sequence shown here is derived from an EMBL/GenBank/DDBJ whole genome shotgun (WGS) entry which is preliminary data.</text>
</comment>
<feature type="transmembrane region" description="Helical" evidence="1">
    <location>
        <begin position="300"/>
        <end position="322"/>
    </location>
</feature>
<evidence type="ECO:0000256" key="1">
    <source>
        <dbReference type="SAM" id="Phobius"/>
    </source>
</evidence>
<evidence type="ECO:0000313" key="3">
    <source>
        <dbReference type="EMBL" id="MDP9832323.1"/>
    </source>
</evidence>
<keyword evidence="1" id="KW-1133">Transmembrane helix</keyword>
<dbReference type="EMBL" id="JAUSQL010000001">
    <property type="protein sequence ID" value="MDP9832323.1"/>
    <property type="molecule type" value="Genomic_DNA"/>
</dbReference>
<proteinExistence type="predicted"/>
<dbReference type="InterPro" id="IPR007168">
    <property type="entry name" value="Phageshock_PspC_N"/>
</dbReference>
<feature type="transmembrane region" description="Helical" evidence="1">
    <location>
        <begin position="115"/>
        <end position="133"/>
    </location>
</feature>
<keyword evidence="4" id="KW-1185">Reference proteome</keyword>
<keyword evidence="1" id="KW-0812">Transmembrane</keyword>
<feature type="transmembrane region" description="Helical" evidence="1">
    <location>
        <begin position="248"/>
        <end position="267"/>
    </location>
</feature>
<accession>A0ABT9PI10</accession>
<feature type="transmembrane region" description="Helical" evidence="1">
    <location>
        <begin position="274"/>
        <end position="294"/>
    </location>
</feature>
<evidence type="ECO:0000259" key="2">
    <source>
        <dbReference type="Pfam" id="PF04024"/>
    </source>
</evidence>
<reference evidence="3 4" key="1">
    <citation type="submission" date="2023-07" db="EMBL/GenBank/DDBJ databases">
        <title>Sequencing the genomes of 1000 actinobacteria strains.</title>
        <authorList>
            <person name="Klenk H.-P."/>
        </authorList>
    </citation>
    <scope>NUCLEOTIDE SEQUENCE [LARGE SCALE GENOMIC DNA]</scope>
    <source>
        <strain evidence="3 4">DSM 19515</strain>
    </source>
</reference>
<feature type="domain" description="Phage shock protein PspC N-terminal" evidence="2">
    <location>
        <begin position="12"/>
        <end position="65"/>
    </location>
</feature>
<name>A0ABT9PI10_9ACTO</name>
<gene>
    <name evidence="3" type="ORF">J2S45_001002</name>
</gene>
<feature type="transmembrane region" description="Helical" evidence="1">
    <location>
        <begin position="40"/>
        <end position="63"/>
    </location>
</feature>
<feature type="transmembrane region" description="Helical" evidence="1">
    <location>
        <begin position="83"/>
        <end position="108"/>
    </location>
</feature>
<keyword evidence="1" id="KW-0472">Membrane</keyword>